<evidence type="ECO:0000313" key="1">
    <source>
        <dbReference type="EMBL" id="RXJ44481.1"/>
    </source>
</evidence>
<name>A0A4Q0XBL9_9FLAO</name>
<keyword evidence="2" id="KW-1185">Reference proteome</keyword>
<reference evidence="1 2" key="1">
    <citation type="submission" date="2019-01" db="EMBL/GenBank/DDBJ databases">
        <title>Genome sequence of the Antarctic species Gelidibacter gilvus ACAM 158(T).</title>
        <authorList>
            <person name="Bowman J.P."/>
        </authorList>
    </citation>
    <scope>NUCLEOTIDE SEQUENCE [LARGE SCALE GENOMIC DNA]</scope>
    <source>
        <strain evidence="1 2">IC158</strain>
    </source>
</reference>
<dbReference type="Pfam" id="PF13591">
    <property type="entry name" value="MerR_2"/>
    <property type="match status" value="1"/>
</dbReference>
<dbReference type="OrthoDB" id="1494789at2"/>
<dbReference type="RefSeq" id="WP_129018820.1">
    <property type="nucleotide sequence ID" value="NZ_SDDZ01000017.1"/>
</dbReference>
<sequence>MSTETYIPIETLCTYYKVETSFFQGLNDYGLIEITTIEKSPFIHHKQIKNLESIVRLHQDLHINFEGIDTVLNLLEKIHDLQSELVAAKNRLRVFED</sequence>
<evidence type="ECO:0000313" key="2">
    <source>
        <dbReference type="Proteomes" id="UP000289792"/>
    </source>
</evidence>
<dbReference type="Proteomes" id="UP000289792">
    <property type="component" value="Unassembled WGS sequence"/>
</dbReference>
<gene>
    <name evidence="1" type="ORF">ESZ48_17610</name>
</gene>
<dbReference type="Gene3D" id="1.10.1660.10">
    <property type="match status" value="1"/>
</dbReference>
<protein>
    <submittedName>
        <fullName evidence="1">MerR family transcriptional regulator</fullName>
    </submittedName>
</protein>
<dbReference type="EMBL" id="SDDZ01000017">
    <property type="protein sequence ID" value="RXJ44481.1"/>
    <property type="molecule type" value="Genomic_DNA"/>
</dbReference>
<accession>A0A4Q0XBL9</accession>
<proteinExistence type="predicted"/>
<organism evidence="1 2">
    <name type="scientific">Gelidibacter gilvus</name>
    <dbReference type="NCBI Taxonomy" id="59602"/>
    <lineage>
        <taxon>Bacteria</taxon>
        <taxon>Pseudomonadati</taxon>
        <taxon>Bacteroidota</taxon>
        <taxon>Flavobacteriia</taxon>
        <taxon>Flavobacteriales</taxon>
        <taxon>Flavobacteriaceae</taxon>
        <taxon>Gelidibacter</taxon>
    </lineage>
</organism>
<comment type="caution">
    <text evidence="1">The sequence shown here is derived from an EMBL/GenBank/DDBJ whole genome shotgun (WGS) entry which is preliminary data.</text>
</comment>
<dbReference type="AlphaFoldDB" id="A0A4Q0XBL9"/>